<name>A0ABP0WTJ0_9BRYO</name>
<proteinExistence type="predicted"/>
<evidence type="ECO:0000256" key="1">
    <source>
        <dbReference type="SAM" id="MobiDB-lite"/>
    </source>
</evidence>
<dbReference type="Proteomes" id="UP001497444">
    <property type="component" value="Chromosome 2"/>
</dbReference>
<evidence type="ECO:0000313" key="2">
    <source>
        <dbReference type="EMBL" id="CAK9268692.1"/>
    </source>
</evidence>
<feature type="compositionally biased region" description="Basic and acidic residues" evidence="1">
    <location>
        <begin position="206"/>
        <end position="216"/>
    </location>
</feature>
<feature type="compositionally biased region" description="Low complexity" evidence="1">
    <location>
        <begin position="239"/>
        <end position="256"/>
    </location>
</feature>
<evidence type="ECO:0000313" key="3">
    <source>
        <dbReference type="Proteomes" id="UP001497444"/>
    </source>
</evidence>
<protein>
    <submittedName>
        <fullName evidence="2">Uncharacterized protein</fullName>
    </submittedName>
</protein>
<gene>
    <name evidence="2" type="ORF">CSSPJE1EN1_LOCUS14170</name>
</gene>
<feature type="compositionally biased region" description="Low complexity" evidence="1">
    <location>
        <begin position="50"/>
        <end position="62"/>
    </location>
</feature>
<feature type="region of interest" description="Disordered" evidence="1">
    <location>
        <begin position="1"/>
        <end position="118"/>
    </location>
</feature>
<dbReference type="PANTHER" id="PTHR35459:SF2">
    <property type="entry name" value="T1N6.14 PROTEIN"/>
    <property type="match status" value="1"/>
</dbReference>
<feature type="compositionally biased region" description="Polar residues" evidence="1">
    <location>
        <begin position="15"/>
        <end position="24"/>
    </location>
</feature>
<feature type="region of interest" description="Disordered" evidence="1">
    <location>
        <begin position="206"/>
        <end position="264"/>
    </location>
</feature>
<dbReference type="PANTHER" id="PTHR35459">
    <property type="entry name" value="T1N6.14 PROTEIN"/>
    <property type="match status" value="1"/>
</dbReference>
<organism evidence="2 3">
    <name type="scientific">Sphagnum jensenii</name>
    <dbReference type="NCBI Taxonomy" id="128206"/>
    <lineage>
        <taxon>Eukaryota</taxon>
        <taxon>Viridiplantae</taxon>
        <taxon>Streptophyta</taxon>
        <taxon>Embryophyta</taxon>
        <taxon>Bryophyta</taxon>
        <taxon>Sphagnophytina</taxon>
        <taxon>Sphagnopsida</taxon>
        <taxon>Sphagnales</taxon>
        <taxon>Sphagnaceae</taxon>
        <taxon>Sphagnum</taxon>
    </lineage>
</organism>
<dbReference type="EMBL" id="OZ020097">
    <property type="protein sequence ID" value="CAK9268692.1"/>
    <property type="molecule type" value="Genomic_DNA"/>
</dbReference>
<sequence>MDPLPEQPVAMDSQVGATELTQSGAAGVDPPQQQRAAMDFQREGSDLPQSVAAAASAAMSSSQQRLAVDPLPQRAAMEPPLQRAAAGTELPQRSPAVDPQRGVMDVPQKQPPPPAAIDPQKAAIDLQREKEEKAAMRRRRQQGVLAGAARFAQLEQALQEIRVNALQVLQTPYYRNCKAARNIRRVGMRVMRELCKQIRSETVLIGKERKHSEKGGDGNAPKRRKIGTPSESKVPPSVPAAAPTAPAAATTTTTAADAVVGGSPPGVNFVLVTNNVSATVAEPTPPPQ</sequence>
<reference evidence="2 3" key="1">
    <citation type="submission" date="2024-02" db="EMBL/GenBank/DDBJ databases">
        <authorList>
            <consortium name="ELIXIR-Norway"/>
            <consortium name="Elixir Norway"/>
        </authorList>
    </citation>
    <scope>NUCLEOTIDE SEQUENCE [LARGE SCALE GENOMIC DNA]</scope>
</reference>
<keyword evidence="3" id="KW-1185">Reference proteome</keyword>
<accession>A0ABP0WTJ0</accession>